<reference evidence="1" key="1">
    <citation type="submission" date="2014-11" db="EMBL/GenBank/DDBJ databases">
        <authorList>
            <person name="Amaro Gonzalez C."/>
        </authorList>
    </citation>
    <scope>NUCLEOTIDE SEQUENCE</scope>
</reference>
<sequence length="33" mass="3528">MQQEAETSLSGTAVCRCVVFSEYGEGGVWCSVN</sequence>
<name>A0A0E9RC61_ANGAN</name>
<evidence type="ECO:0000313" key="1">
    <source>
        <dbReference type="EMBL" id="JAH25918.1"/>
    </source>
</evidence>
<proteinExistence type="predicted"/>
<organism evidence="1">
    <name type="scientific">Anguilla anguilla</name>
    <name type="common">European freshwater eel</name>
    <name type="synonym">Muraena anguilla</name>
    <dbReference type="NCBI Taxonomy" id="7936"/>
    <lineage>
        <taxon>Eukaryota</taxon>
        <taxon>Metazoa</taxon>
        <taxon>Chordata</taxon>
        <taxon>Craniata</taxon>
        <taxon>Vertebrata</taxon>
        <taxon>Euteleostomi</taxon>
        <taxon>Actinopterygii</taxon>
        <taxon>Neopterygii</taxon>
        <taxon>Teleostei</taxon>
        <taxon>Anguilliformes</taxon>
        <taxon>Anguillidae</taxon>
        <taxon>Anguilla</taxon>
    </lineage>
</organism>
<dbReference type="AlphaFoldDB" id="A0A0E9RC61"/>
<protein>
    <submittedName>
        <fullName evidence="1">Uncharacterized protein</fullName>
    </submittedName>
</protein>
<reference evidence="1" key="2">
    <citation type="journal article" date="2015" name="Fish Shellfish Immunol.">
        <title>Early steps in the European eel (Anguilla anguilla)-Vibrio vulnificus interaction in the gills: Role of the RtxA13 toxin.</title>
        <authorList>
            <person name="Callol A."/>
            <person name="Pajuelo D."/>
            <person name="Ebbesson L."/>
            <person name="Teles M."/>
            <person name="MacKenzie S."/>
            <person name="Amaro C."/>
        </authorList>
    </citation>
    <scope>NUCLEOTIDE SEQUENCE</scope>
</reference>
<accession>A0A0E9RC61</accession>
<dbReference type="EMBL" id="GBXM01082659">
    <property type="protein sequence ID" value="JAH25918.1"/>
    <property type="molecule type" value="Transcribed_RNA"/>
</dbReference>